<dbReference type="GO" id="GO:0035435">
    <property type="term" value="P:phosphate ion transmembrane transport"/>
    <property type="evidence" value="ECO:0007669"/>
    <property type="project" value="TreeGrafter"/>
</dbReference>
<name>E6UXA3_VARPE</name>
<feature type="transmembrane region" description="Helical" evidence="11">
    <location>
        <begin position="41"/>
        <end position="63"/>
    </location>
</feature>
<dbReference type="InterPro" id="IPR001204">
    <property type="entry name" value="Phos_transporter"/>
</dbReference>
<evidence type="ECO:0000256" key="1">
    <source>
        <dbReference type="ARBA" id="ARBA00004651"/>
    </source>
</evidence>
<feature type="compositionally biased region" description="Polar residues" evidence="12">
    <location>
        <begin position="1"/>
        <end position="13"/>
    </location>
</feature>
<feature type="transmembrane region" description="Helical" evidence="11">
    <location>
        <begin position="149"/>
        <end position="172"/>
    </location>
</feature>
<evidence type="ECO:0000256" key="7">
    <source>
        <dbReference type="ARBA" id="ARBA00022847"/>
    </source>
</evidence>
<evidence type="ECO:0000256" key="3">
    <source>
        <dbReference type="ARBA" id="ARBA00022448"/>
    </source>
</evidence>
<feature type="transmembrane region" description="Helical" evidence="11">
    <location>
        <begin position="118"/>
        <end position="143"/>
    </location>
</feature>
<keyword evidence="6 11" id="KW-0812">Transmembrane</keyword>
<comment type="subcellular location">
    <subcellularLocation>
        <location evidence="1">Cell membrane</location>
        <topology evidence="1">Multi-pass membrane protein</topology>
    </subcellularLocation>
    <subcellularLocation>
        <location evidence="11">Membrane</location>
        <topology evidence="11">Multi-pass membrane protein</topology>
    </subcellularLocation>
</comment>
<accession>E6UXA3</accession>
<comment type="catalytic activity">
    <reaction evidence="10">
        <text>phosphate(in) + H(+)(in) = phosphate(out) + H(+)(out)</text>
        <dbReference type="Rhea" id="RHEA:29939"/>
        <dbReference type="ChEBI" id="CHEBI:15378"/>
        <dbReference type="ChEBI" id="CHEBI:43474"/>
    </reaction>
</comment>
<reference evidence="13 14" key="2">
    <citation type="journal article" date="2013" name="Genome Announc.">
        <title>Genome of the Root-Associated Plant Growth-Promoting Bacterium Variovorax paradoxus Strain EPS.</title>
        <authorList>
            <person name="Han J.I."/>
            <person name="Spain J.C."/>
            <person name="Leadbetter J.R."/>
            <person name="Ovchinnikova G."/>
            <person name="Goodwin L.A."/>
            <person name="Han C.S."/>
            <person name="Woyke T."/>
            <person name="Davenport K.W."/>
            <person name="Orwin P.M."/>
        </authorList>
    </citation>
    <scope>NUCLEOTIDE SEQUENCE [LARGE SCALE GENOMIC DNA]</scope>
    <source>
        <strain evidence="13 14">EPS</strain>
    </source>
</reference>
<keyword evidence="5 11" id="KW-0592">Phosphate transport</keyword>
<dbReference type="KEGG" id="vpe:Varpa_4657"/>
<gene>
    <name evidence="13" type="ordered locus">Varpa_4657</name>
</gene>
<comment type="similarity">
    <text evidence="2">Belongs to the inorganic phosphate transporter (PiT) (TC 2.A.20) family. Pit subfamily.</text>
</comment>
<dbReference type="GO" id="GO:0005886">
    <property type="term" value="C:plasma membrane"/>
    <property type="evidence" value="ECO:0007669"/>
    <property type="project" value="UniProtKB-SubCell"/>
</dbReference>
<dbReference type="EMBL" id="CP002417">
    <property type="protein sequence ID" value="ADU38820.1"/>
    <property type="molecule type" value="Genomic_DNA"/>
</dbReference>
<evidence type="ECO:0000256" key="12">
    <source>
        <dbReference type="SAM" id="MobiDB-lite"/>
    </source>
</evidence>
<feature type="transmembrane region" description="Helical" evidence="11">
    <location>
        <begin position="288"/>
        <end position="307"/>
    </location>
</feature>
<feature type="region of interest" description="Disordered" evidence="12">
    <location>
        <begin position="1"/>
        <end position="33"/>
    </location>
</feature>
<feature type="transmembrane region" description="Helical" evidence="11">
    <location>
        <begin position="437"/>
        <end position="458"/>
    </location>
</feature>
<feature type="transmembrane region" description="Helical" evidence="11">
    <location>
        <begin position="263"/>
        <end position="282"/>
    </location>
</feature>
<feature type="transmembrane region" description="Helical" evidence="11">
    <location>
        <begin position="75"/>
        <end position="97"/>
    </location>
</feature>
<dbReference type="PANTHER" id="PTHR11101">
    <property type="entry name" value="PHOSPHATE TRANSPORTER"/>
    <property type="match status" value="1"/>
</dbReference>
<evidence type="ECO:0000256" key="6">
    <source>
        <dbReference type="ARBA" id="ARBA00022692"/>
    </source>
</evidence>
<dbReference type="GO" id="GO:0015293">
    <property type="term" value="F:symporter activity"/>
    <property type="evidence" value="ECO:0007669"/>
    <property type="project" value="UniProtKB-KW"/>
</dbReference>
<feature type="transmembrane region" description="Helical" evidence="11">
    <location>
        <begin position="179"/>
        <end position="202"/>
    </location>
</feature>
<feature type="transmembrane region" description="Helical" evidence="11">
    <location>
        <begin position="530"/>
        <end position="551"/>
    </location>
</feature>
<proteinExistence type="inferred from homology"/>
<organism evidence="13 14">
    <name type="scientific">Variovorax paradoxus (strain EPS)</name>
    <dbReference type="NCBI Taxonomy" id="595537"/>
    <lineage>
        <taxon>Bacteria</taxon>
        <taxon>Pseudomonadati</taxon>
        <taxon>Pseudomonadota</taxon>
        <taxon>Betaproteobacteria</taxon>
        <taxon>Burkholderiales</taxon>
        <taxon>Comamonadaceae</taxon>
        <taxon>Variovorax</taxon>
    </lineage>
</organism>
<reference evidence="14" key="1">
    <citation type="submission" date="2010-12" db="EMBL/GenBank/DDBJ databases">
        <title>Complete sequence of Variovorax paradoxus EPS.</title>
        <authorList>
            <consortium name="US DOE Joint Genome Institute"/>
            <person name="Lucas S."/>
            <person name="Copeland A."/>
            <person name="Lapidus A."/>
            <person name="Cheng J.-F."/>
            <person name="Goodwin L."/>
            <person name="Pitluck S."/>
            <person name="Teshima H."/>
            <person name="Detter J.C."/>
            <person name="Han C."/>
            <person name="Tapia R."/>
            <person name="Land M."/>
            <person name="Hauser L."/>
            <person name="Kyrpides N."/>
            <person name="Ivanova N."/>
            <person name="Ovchinnikova G."/>
            <person name="Orwin P."/>
            <person name="Han J.-I.G."/>
            <person name="Woyke T."/>
        </authorList>
    </citation>
    <scope>NUCLEOTIDE SEQUENCE [LARGE SCALE GENOMIC DNA]</scope>
    <source>
        <strain evidence="14">EPS</strain>
    </source>
</reference>
<evidence type="ECO:0000256" key="8">
    <source>
        <dbReference type="ARBA" id="ARBA00022989"/>
    </source>
</evidence>
<dbReference type="STRING" id="595537.Varpa_4657"/>
<dbReference type="HOGENOM" id="CLU_015355_4_0_4"/>
<evidence type="ECO:0000313" key="14">
    <source>
        <dbReference type="Proteomes" id="UP000008917"/>
    </source>
</evidence>
<evidence type="ECO:0000313" key="13">
    <source>
        <dbReference type="EMBL" id="ADU38820.1"/>
    </source>
</evidence>
<protein>
    <recommendedName>
        <fullName evidence="11">Phosphate transporter</fullName>
    </recommendedName>
</protein>
<sequence length="555" mass="58333">MGSHSNSKKTPMNTLAAPTTEMPAAPAEAHRPKLDAKPGPITLITFVGLLAAGLLFTAWSLVGDVTASGAPMTTWVPYILLGVALLIALGFEFVNGFHDTANAVATVIYTHSLPPNFAVVWSGFFNFLGVLVSSGAVAFGIIALLPVELILQVGSGAGFAMVFALLIAAIIWNLGTWWLGLPASSSHTLIGSIIGVGIANALMHGRDGTSGVDWAQATKVGYSLLLSPMVGFGCAALLLLALRAFVKNRALYEEPKGSAPPPWWIRGLLILTCTGVSFAHGSNDGQKGMGLIMLILVGTVPMAYALNRTMPANETVKFVAVAEMTQNALNRSVPTSLPALAPAEARDALSTYVRTREFNDKVVPALAATAGSIGEQVRKHGSLAAVPAEAVANVRNDMYLASEAIRHLDKSGAAKFDDETRLRVGAFRQELDDATRFIPLWVKIAVAIALGLGTMIGWKRIVVTVGEKIGKTHLSYAQGASAEVVAMLTIGAADMYGLPVSTTHVLSSGVAGTMTASGSGLQMSTLRNLALAWVLTLPVAMLLSGSLYWLFTRLF</sequence>
<feature type="compositionally biased region" description="Low complexity" evidence="12">
    <location>
        <begin position="16"/>
        <end position="27"/>
    </location>
</feature>
<evidence type="ECO:0000256" key="4">
    <source>
        <dbReference type="ARBA" id="ARBA00022475"/>
    </source>
</evidence>
<dbReference type="PANTHER" id="PTHR11101:SF65">
    <property type="entry name" value="LOW-AFFINITY INORGANIC PHOSPHATE TRANSPORTER PITA-RELATED"/>
    <property type="match status" value="1"/>
</dbReference>
<keyword evidence="8 11" id="KW-1133">Transmembrane helix</keyword>
<keyword evidence="7" id="KW-0769">Symport</keyword>
<evidence type="ECO:0000256" key="9">
    <source>
        <dbReference type="ARBA" id="ARBA00023136"/>
    </source>
</evidence>
<evidence type="ECO:0000256" key="2">
    <source>
        <dbReference type="ARBA" id="ARBA00005342"/>
    </source>
</evidence>
<keyword evidence="4" id="KW-1003">Cell membrane</keyword>
<keyword evidence="3 11" id="KW-0813">Transport</keyword>
<evidence type="ECO:0000256" key="11">
    <source>
        <dbReference type="RuleBase" id="RU363058"/>
    </source>
</evidence>
<evidence type="ECO:0000256" key="5">
    <source>
        <dbReference type="ARBA" id="ARBA00022592"/>
    </source>
</evidence>
<dbReference type="GO" id="GO:0005315">
    <property type="term" value="F:phosphate transmembrane transporter activity"/>
    <property type="evidence" value="ECO:0007669"/>
    <property type="project" value="InterPro"/>
</dbReference>
<feature type="transmembrane region" description="Helical" evidence="11">
    <location>
        <begin position="222"/>
        <end position="242"/>
    </location>
</feature>
<keyword evidence="9 11" id="KW-0472">Membrane</keyword>
<dbReference type="eggNOG" id="COG0306">
    <property type="taxonomic scope" value="Bacteria"/>
</dbReference>
<dbReference type="AlphaFoldDB" id="E6UXA3"/>
<dbReference type="Proteomes" id="UP000008917">
    <property type="component" value="Chromosome"/>
</dbReference>
<dbReference type="Pfam" id="PF01384">
    <property type="entry name" value="PHO4"/>
    <property type="match status" value="1"/>
</dbReference>
<evidence type="ECO:0000256" key="10">
    <source>
        <dbReference type="ARBA" id="ARBA00047348"/>
    </source>
</evidence>